<proteinExistence type="predicted"/>
<organism evidence="1 2">
    <name type="scientific">Alicyclobacillus dauci</name>
    <dbReference type="NCBI Taxonomy" id="1475485"/>
    <lineage>
        <taxon>Bacteria</taxon>
        <taxon>Bacillati</taxon>
        <taxon>Bacillota</taxon>
        <taxon>Bacilli</taxon>
        <taxon>Bacillales</taxon>
        <taxon>Alicyclobacillaceae</taxon>
        <taxon>Alicyclobacillus</taxon>
    </lineage>
</organism>
<dbReference type="Proteomes" id="UP001164803">
    <property type="component" value="Chromosome"/>
</dbReference>
<dbReference type="Gene3D" id="3.40.50.1820">
    <property type="entry name" value="alpha/beta hydrolase"/>
    <property type="match status" value="1"/>
</dbReference>
<accession>A0ABY6Z4U4</accession>
<protein>
    <recommendedName>
        <fullName evidence="3">Alpha/beta hydrolase family protein</fullName>
    </recommendedName>
</protein>
<sequence length="122" mass="13504">MKQAMWIRVPLSCITARRLWPVSSGSTLPMHWTAACALSAMVDRVMGHPRANHSVAPHQRAQDTADLADALGVGIWQGEHDLMVPFSHGKWLAEAIPQAEVHLSPEDGHLTLYVRRVPEVRA</sequence>
<evidence type="ECO:0008006" key="3">
    <source>
        <dbReference type="Google" id="ProtNLM"/>
    </source>
</evidence>
<dbReference type="RefSeq" id="WP_268045431.1">
    <property type="nucleotide sequence ID" value="NZ_CP104064.1"/>
</dbReference>
<dbReference type="EMBL" id="CP104064">
    <property type="protein sequence ID" value="WAH37898.1"/>
    <property type="molecule type" value="Genomic_DNA"/>
</dbReference>
<dbReference type="SUPFAM" id="SSF53474">
    <property type="entry name" value="alpha/beta-Hydrolases"/>
    <property type="match status" value="1"/>
</dbReference>
<evidence type="ECO:0000313" key="1">
    <source>
        <dbReference type="EMBL" id="WAH37898.1"/>
    </source>
</evidence>
<evidence type="ECO:0000313" key="2">
    <source>
        <dbReference type="Proteomes" id="UP001164803"/>
    </source>
</evidence>
<dbReference type="InterPro" id="IPR029058">
    <property type="entry name" value="AB_hydrolase_fold"/>
</dbReference>
<name>A0ABY6Z4U4_9BACL</name>
<gene>
    <name evidence="1" type="ORF">NZD86_05200</name>
</gene>
<keyword evidence="2" id="KW-1185">Reference proteome</keyword>
<reference evidence="1" key="1">
    <citation type="submission" date="2022-08" db="EMBL/GenBank/DDBJ databases">
        <title>Alicyclobacillus dauci DSM2870, complete genome.</title>
        <authorList>
            <person name="Wang Q."/>
            <person name="Cai R."/>
            <person name="Wang Z."/>
        </authorList>
    </citation>
    <scope>NUCLEOTIDE SEQUENCE</scope>
    <source>
        <strain evidence="1">DSM 28700</strain>
    </source>
</reference>